<dbReference type="SUPFAM" id="SSF81321">
    <property type="entry name" value="Family A G protein-coupled receptor-like"/>
    <property type="match status" value="2"/>
</dbReference>
<evidence type="ECO:0000256" key="10">
    <source>
        <dbReference type="ARBA" id="ARBA00023224"/>
    </source>
</evidence>
<feature type="transmembrane region" description="Helical" evidence="11">
    <location>
        <begin position="388"/>
        <end position="410"/>
    </location>
</feature>
<dbReference type="Gene3D" id="1.20.1070.10">
    <property type="entry name" value="Rhodopsin 7-helix transmembrane proteins"/>
    <property type="match status" value="2"/>
</dbReference>
<evidence type="ECO:0000256" key="11">
    <source>
        <dbReference type="SAM" id="Phobius"/>
    </source>
</evidence>
<gene>
    <name evidence="13" type="primary">Ora1_25</name>
    <name evidence="13" type="ORF">GTO96_0002113</name>
</gene>
<feature type="transmembrane region" description="Helical" evidence="11">
    <location>
        <begin position="227"/>
        <end position="247"/>
    </location>
</feature>
<dbReference type="PROSITE" id="PS50262">
    <property type="entry name" value="G_PROTEIN_RECEP_F1_2"/>
    <property type="match status" value="2"/>
</dbReference>
<feature type="transmembrane region" description="Helical" evidence="11">
    <location>
        <begin position="354"/>
        <end position="376"/>
    </location>
</feature>
<evidence type="ECO:0000256" key="8">
    <source>
        <dbReference type="ARBA" id="ARBA00023136"/>
    </source>
</evidence>
<keyword evidence="3" id="KW-1003">Cell membrane</keyword>
<feature type="domain" description="G-protein coupled receptors family 1 profile" evidence="12">
    <location>
        <begin position="13"/>
        <end position="288"/>
    </location>
</feature>
<feature type="transmembrane region" description="Helical" evidence="11">
    <location>
        <begin position="118"/>
        <end position="138"/>
    </location>
</feature>
<evidence type="ECO:0000256" key="7">
    <source>
        <dbReference type="ARBA" id="ARBA00023040"/>
    </source>
</evidence>
<dbReference type="PANTHER" id="PTHR24062">
    <property type="entry name" value="VOMERONASAL TYPE-1 RECEPTOR"/>
    <property type="match status" value="1"/>
</dbReference>
<feature type="transmembrane region" description="Helical" evidence="11">
    <location>
        <begin position="267"/>
        <end position="294"/>
    </location>
</feature>
<dbReference type="GO" id="GO:0016503">
    <property type="term" value="F:pheromone receptor activity"/>
    <property type="evidence" value="ECO:0007669"/>
    <property type="project" value="InterPro"/>
</dbReference>
<feature type="transmembrane region" description="Helical" evidence="11">
    <location>
        <begin position="451"/>
        <end position="469"/>
    </location>
</feature>
<accession>A0A8X7XEK8</accession>
<sequence>MFFLILNGVGIPGNSIILGVFTHIAVTESKLLPADVLVAHLSFVNLLLTLTQGIPQTFSAFAYKGFYDTATCQFLVFTSRVTRALSISVTFLLSIYQCITIAAASSRLSCLKPKLSECLWPLLTFFWLLDGSTTYASILYGSQIQNVTIQQFAINLGYCLVQFPSKAAYVYNGIMYLTRDLLFVILMAAASTYILVILYQHRKRVQGIRSRDRLHGTSAETRAAKTVVTLVTLYVIFFGVDNMIWVYTLTDSQSIEVQQDTMDLSSILKAMFFLILNGVGIPGNTIILGVFTHIAFTERKLLPADVLVAHLSFVNLFLILTQGIPQTFSAFAYKDLYNTPSCQFLNFTSRVTRALSISMTFLLSIYQCITIAAASSRLSSLKPKLSECLWHLLVFFWLLDGSTTYASILYGSQIQNVTVQQFAINLGYCLVQFPSKAAYVYNGIMYLTRDLLFVILMAAASIYILVILYQHRKRVQGIHSRDRLHGTSVEIRAAKTVVTLVTFFVIFFGVDNMIWVYTLTDSYVPRVLNDVRVLSSSMYAAVCPVVVIISNRKVKRRLQCIKPEKQVSMSEVTASSIS</sequence>
<feature type="transmembrane region" description="Helical" evidence="11">
    <location>
        <begin position="181"/>
        <end position="199"/>
    </location>
</feature>
<keyword evidence="10" id="KW-0807">Transducer</keyword>
<feature type="transmembrane region" description="Helical" evidence="11">
    <location>
        <begin position="531"/>
        <end position="549"/>
    </location>
</feature>
<keyword evidence="14" id="KW-1185">Reference proteome</keyword>
<comment type="similarity">
    <text evidence="2">Belongs to the G-protein coupled receptor 1 family.</text>
</comment>
<evidence type="ECO:0000256" key="4">
    <source>
        <dbReference type="ARBA" id="ARBA00022507"/>
    </source>
</evidence>
<dbReference type="InterPro" id="IPR017452">
    <property type="entry name" value="GPCR_Rhodpsn_7TM"/>
</dbReference>
<proteinExistence type="inferred from homology"/>
<dbReference type="InterPro" id="IPR004072">
    <property type="entry name" value="Vmron_rcpt_1"/>
</dbReference>
<name>A0A8X7XEK8_POLSE</name>
<reference evidence="13 14" key="1">
    <citation type="journal article" date="2021" name="Cell">
        <title>Tracing the genetic footprints of vertebrate landing in non-teleost ray-finned fishes.</title>
        <authorList>
            <person name="Bi X."/>
            <person name="Wang K."/>
            <person name="Yang L."/>
            <person name="Pan H."/>
            <person name="Jiang H."/>
            <person name="Wei Q."/>
            <person name="Fang M."/>
            <person name="Yu H."/>
            <person name="Zhu C."/>
            <person name="Cai Y."/>
            <person name="He Y."/>
            <person name="Gan X."/>
            <person name="Zeng H."/>
            <person name="Yu D."/>
            <person name="Zhu Y."/>
            <person name="Jiang H."/>
            <person name="Qiu Q."/>
            <person name="Yang H."/>
            <person name="Zhang Y.E."/>
            <person name="Wang W."/>
            <person name="Zhu M."/>
            <person name="He S."/>
            <person name="Zhang G."/>
        </authorList>
    </citation>
    <scope>NUCLEOTIDE SEQUENCE [LARGE SCALE GENOMIC DNA]</scope>
    <source>
        <strain evidence="13">Bchr_013</strain>
    </source>
</reference>
<evidence type="ECO:0000256" key="2">
    <source>
        <dbReference type="ARBA" id="ARBA00010663"/>
    </source>
</evidence>
<comment type="caution">
    <text evidence="13">The sequence shown here is derived from an EMBL/GenBank/DDBJ whole genome shotgun (WGS) entry which is preliminary data.</text>
</comment>
<keyword evidence="4" id="KW-0589">Pheromone response</keyword>
<keyword evidence="7" id="KW-0297">G-protein coupled receptor</keyword>
<dbReference type="EMBL" id="JAATIS010003638">
    <property type="protein sequence ID" value="KAG2464642.1"/>
    <property type="molecule type" value="Genomic_DNA"/>
</dbReference>
<evidence type="ECO:0000256" key="5">
    <source>
        <dbReference type="ARBA" id="ARBA00022692"/>
    </source>
</evidence>
<evidence type="ECO:0000313" key="13">
    <source>
        <dbReference type="EMBL" id="KAG2464642.1"/>
    </source>
</evidence>
<feature type="non-terminal residue" evidence="13">
    <location>
        <position position="578"/>
    </location>
</feature>
<evidence type="ECO:0000256" key="9">
    <source>
        <dbReference type="ARBA" id="ARBA00023170"/>
    </source>
</evidence>
<feature type="transmembrane region" description="Helical" evidence="11">
    <location>
        <begin position="84"/>
        <end position="106"/>
    </location>
</feature>
<feature type="non-terminal residue" evidence="13">
    <location>
        <position position="1"/>
    </location>
</feature>
<comment type="subcellular location">
    <subcellularLocation>
        <location evidence="1">Cell membrane</location>
        <topology evidence="1">Multi-pass membrane protein</topology>
    </subcellularLocation>
</comment>
<evidence type="ECO:0000256" key="6">
    <source>
        <dbReference type="ARBA" id="ARBA00022989"/>
    </source>
</evidence>
<feature type="domain" description="G-protein coupled receptors family 1 profile" evidence="12">
    <location>
        <begin position="283"/>
        <end position="547"/>
    </location>
</feature>
<keyword evidence="5 11" id="KW-0812">Transmembrane</keyword>
<feature type="transmembrane region" description="Helical" evidence="11">
    <location>
        <begin position="497"/>
        <end position="519"/>
    </location>
</feature>
<keyword evidence="8 11" id="KW-0472">Membrane</keyword>
<dbReference type="AlphaFoldDB" id="A0A8X7XEK8"/>
<organism evidence="13 14">
    <name type="scientific">Polypterus senegalus</name>
    <name type="common">Senegal bichir</name>
    <dbReference type="NCBI Taxonomy" id="55291"/>
    <lineage>
        <taxon>Eukaryota</taxon>
        <taxon>Metazoa</taxon>
        <taxon>Chordata</taxon>
        <taxon>Craniata</taxon>
        <taxon>Vertebrata</taxon>
        <taxon>Euteleostomi</taxon>
        <taxon>Actinopterygii</taxon>
        <taxon>Polypteriformes</taxon>
        <taxon>Polypteridae</taxon>
        <taxon>Polypterus</taxon>
    </lineage>
</organism>
<keyword evidence="9" id="KW-0675">Receptor</keyword>
<dbReference type="GO" id="GO:0019236">
    <property type="term" value="P:response to pheromone"/>
    <property type="evidence" value="ECO:0007669"/>
    <property type="project" value="UniProtKB-KW"/>
</dbReference>
<feature type="transmembrane region" description="Helical" evidence="11">
    <location>
        <begin position="306"/>
        <end position="324"/>
    </location>
</feature>
<dbReference type="GO" id="GO:0005886">
    <property type="term" value="C:plasma membrane"/>
    <property type="evidence" value="ECO:0007669"/>
    <property type="project" value="UniProtKB-SubCell"/>
</dbReference>
<evidence type="ECO:0000256" key="3">
    <source>
        <dbReference type="ARBA" id="ARBA00022475"/>
    </source>
</evidence>
<evidence type="ECO:0000259" key="12">
    <source>
        <dbReference type="PROSITE" id="PS50262"/>
    </source>
</evidence>
<dbReference type="Proteomes" id="UP000886611">
    <property type="component" value="Unassembled WGS sequence"/>
</dbReference>
<keyword evidence="6 11" id="KW-1133">Transmembrane helix</keyword>
<dbReference type="Pfam" id="PF03402">
    <property type="entry name" value="V1R"/>
    <property type="match status" value="2"/>
</dbReference>
<evidence type="ECO:0000256" key="1">
    <source>
        <dbReference type="ARBA" id="ARBA00004651"/>
    </source>
</evidence>
<protein>
    <submittedName>
        <fullName evidence="13">ORA1 protein</fullName>
    </submittedName>
</protein>
<evidence type="ECO:0000313" key="14">
    <source>
        <dbReference type="Proteomes" id="UP000886611"/>
    </source>
</evidence>